<feature type="compositionally biased region" description="Low complexity" evidence="2">
    <location>
        <begin position="89"/>
        <end position="112"/>
    </location>
</feature>
<proteinExistence type="predicted"/>
<dbReference type="Gene3D" id="2.40.40.10">
    <property type="entry name" value="RlpA-like domain"/>
    <property type="match status" value="1"/>
</dbReference>
<feature type="signal peptide" evidence="3">
    <location>
        <begin position="1"/>
        <end position="20"/>
    </location>
</feature>
<dbReference type="eggNOG" id="ENOG502S6X4">
    <property type="taxonomic scope" value="Eukaryota"/>
</dbReference>
<dbReference type="InterPro" id="IPR051477">
    <property type="entry name" value="Expansin_CellWall"/>
</dbReference>
<dbReference type="InterPro" id="IPR036908">
    <property type="entry name" value="RlpA-like_sf"/>
</dbReference>
<evidence type="ECO:0000259" key="4">
    <source>
        <dbReference type="Pfam" id="PF03330"/>
    </source>
</evidence>
<feature type="domain" description="RlpA-like protein double-psi beta-barrel" evidence="4">
    <location>
        <begin position="149"/>
        <end position="216"/>
    </location>
</feature>
<dbReference type="HOGENOM" id="CLU_1256189_0_0_1"/>
<dbReference type="VEuPathDB" id="FungiDB:C5L36_0C10025"/>
<sequence>MLFNLKSLLSIAVILQAINAAPTEAGYHLPGSDSPSGASCVYVYADEIASDDFQPTKSTLTTVSTFSAAQETYNTGTVEITTGTYNPITTSEEQNTVSTSSTETSSSTSPVSTSVFGSEVHKGIATYYGVGVGNCGKRSTDSEFVCAISQKMYNTLADSYSISQYCGHMINVTHDGKTIQVKVVDSCPECDENHLDLSPAAFNSLADPVLGIIDIEWTWA</sequence>
<feature type="chain" id="PRO_5001951759" description="RlpA-like protein double-psi beta-barrel domain-containing protein" evidence="3">
    <location>
        <begin position="21"/>
        <end position="220"/>
    </location>
</feature>
<dbReference type="CDD" id="cd22191">
    <property type="entry name" value="DPBB_RlpA_EXP_N-like"/>
    <property type="match status" value="1"/>
</dbReference>
<evidence type="ECO:0000313" key="5">
    <source>
        <dbReference type="EMBL" id="KGK40233.1"/>
    </source>
</evidence>
<dbReference type="EMBL" id="JQFK01000003">
    <property type="protein sequence ID" value="KGK40233.1"/>
    <property type="molecule type" value="Genomic_DNA"/>
</dbReference>
<comment type="caution">
    <text evidence="5">The sequence shown here is derived from an EMBL/GenBank/DDBJ whole genome shotgun (WGS) entry which is preliminary data.</text>
</comment>
<evidence type="ECO:0000256" key="2">
    <source>
        <dbReference type="SAM" id="MobiDB-lite"/>
    </source>
</evidence>
<dbReference type="PANTHER" id="PTHR31836:SF28">
    <property type="entry name" value="SRCR DOMAIN-CONTAINING PROTEIN-RELATED"/>
    <property type="match status" value="1"/>
</dbReference>
<reference evidence="6" key="1">
    <citation type="journal article" date="2014" name="Microb. Cell Fact.">
        <title>Exploiting Issatchenkia orientalis SD108 for succinic acid production.</title>
        <authorList>
            <person name="Xiao H."/>
            <person name="Shao Z."/>
            <person name="Jiang Y."/>
            <person name="Dole S."/>
            <person name="Zhao H."/>
        </authorList>
    </citation>
    <scope>NUCLEOTIDE SEQUENCE [LARGE SCALE GENOMIC DNA]</scope>
    <source>
        <strain evidence="6">SD108</strain>
    </source>
</reference>
<dbReference type="InterPro" id="IPR009009">
    <property type="entry name" value="RlpA-like_DPBB"/>
</dbReference>
<dbReference type="PANTHER" id="PTHR31836">
    <property type="match status" value="1"/>
</dbReference>
<accession>A0A099P5A0</accession>
<name>A0A099P5A0_PICKU</name>
<keyword evidence="1 3" id="KW-0732">Signal</keyword>
<dbReference type="AlphaFoldDB" id="A0A099P5A0"/>
<dbReference type="Proteomes" id="UP000029867">
    <property type="component" value="Unassembled WGS sequence"/>
</dbReference>
<feature type="region of interest" description="Disordered" evidence="2">
    <location>
        <begin position="87"/>
        <end position="112"/>
    </location>
</feature>
<dbReference type="Pfam" id="PF03330">
    <property type="entry name" value="DPBB_1"/>
    <property type="match status" value="1"/>
</dbReference>
<organism evidence="5 6">
    <name type="scientific">Pichia kudriavzevii</name>
    <name type="common">Yeast</name>
    <name type="synonym">Issatchenkia orientalis</name>
    <dbReference type="NCBI Taxonomy" id="4909"/>
    <lineage>
        <taxon>Eukaryota</taxon>
        <taxon>Fungi</taxon>
        <taxon>Dikarya</taxon>
        <taxon>Ascomycota</taxon>
        <taxon>Saccharomycotina</taxon>
        <taxon>Pichiomycetes</taxon>
        <taxon>Pichiales</taxon>
        <taxon>Pichiaceae</taxon>
        <taxon>Pichia</taxon>
    </lineage>
</organism>
<evidence type="ECO:0000313" key="6">
    <source>
        <dbReference type="Proteomes" id="UP000029867"/>
    </source>
</evidence>
<evidence type="ECO:0000256" key="1">
    <source>
        <dbReference type="ARBA" id="ARBA00022729"/>
    </source>
</evidence>
<gene>
    <name evidence="5" type="ORF">JL09_g660</name>
</gene>
<protein>
    <recommendedName>
        <fullName evidence="4">RlpA-like protein double-psi beta-barrel domain-containing protein</fullName>
    </recommendedName>
</protein>
<dbReference type="SUPFAM" id="SSF50685">
    <property type="entry name" value="Barwin-like endoglucanases"/>
    <property type="match status" value="1"/>
</dbReference>
<evidence type="ECO:0000256" key="3">
    <source>
        <dbReference type="SAM" id="SignalP"/>
    </source>
</evidence>